<dbReference type="GO" id="GO:0052816">
    <property type="term" value="F:long-chain fatty acyl-CoA hydrolase activity"/>
    <property type="evidence" value="ECO:0007669"/>
    <property type="project" value="TreeGrafter"/>
</dbReference>
<proteinExistence type="inferred from homology"/>
<dbReference type="PANTHER" id="PTHR11049:SF16">
    <property type="entry name" value="PROTEIN VDLD"/>
    <property type="match status" value="1"/>
</dbReference>
<dbReference type="GO" id="GO:0006637">
    <property type="term" value="P:acyl-CoA metabolic process"/>
    <property type="evidence" value="ECO:0007669"/>
    <property type="project" value="TreeGrafter"/>
</dbReference>
<keyword evidence="2 3" id="KW-0378">Hydrolase</keyword>
<accession>G7GZV7</accession>
<dbReference type="InterPro" id="IPR006683">
    <property type="entry name" value="Thioestr_dom"/>
</dbReference>
<evidence type="ECO:0000313" key="5">
    <source>
        <dbReference type="EMBL" id="GAB09132.1"/>
    </source>
</evidence>
<feature type="domain" description="HotDog ACOT-type" evidence="4">
    <location>
        <begin position="164"/>
        <end position="276"/>
    </location>
</feature>
<reference evidence="5 6" key="1">
    <citation type="submission" date="2011-11" db="EMBL/GenBank/DDBJ databases">
        <title>Whole genome shotgun sequence of Gordonia araii NBRC 100433.</title>
        <authorList>
            <person name="Yoshida Y."/>
            <person name="Hosoyama A."/>
            <person name="Tsuchikane K."/>
            <person name="Katsumata H."/>
            <person name="Yamazaki S."/>
            <person name="Fujita N."/>
        </authorList>
    </citation>
    <scope>NUCLEOTIDE SEQUENCE [LARGE SCALE GENOMIC DNA]</scope>
    <source>
        <strain evidence="5 6">NBRC 100433</strain>
    </source>
</reference>
<evidence type="ECO:0000256" key="2">
    <source>
        <dbReference type="ARBA" id="ARBA00022801"/>
    </source>
</evidence>
<dbReference type="PANTHER" id="PTHR11049">
    <property type="entry name" value="ACYL COENZYME A THIOESTER HYDROLASE"/>
    <property type="match status" value="1"/>
</dbReference>
<dbReference type="GO" id="GO:0005829">
    <property type="term" value="C:cytosol"/>
    <property type="evidence" value="ECO:0007669"/>
    <property type="project" value="TreeGrafter"/>
</dbReference>
<evidence type="ECO:0000259" key="4">
    <source>
        <dbReference type="PROSITE" id="PS51770"/>
    </source>
</evidence>
<dbReference type="InterPro" id="IPR033120">
    <property type="entry name" value="HOTDOG_ACOT"/>
</dbReference>
<keyword evidence="6" id="KW-1185">Reference proteome</keyword>
<organism evidence="5 6">
    <name type="scientific">Gordonia araii NBRC 100433</name>
    <dbReference type="NCBI Taxonomy" id="1073574"/>
    <lineage>
        <taxon>Bacteria</taxon>
        <taxon>Bacillati</taxon>
        <taxon>Actinomycetota</taxon>
        <taxon>Actinomycetes</taxon>
        <taxon>Mycobacteriales</taxon>
        <taxon>Gordoniaceae</taxon>
        <taxon>Gordonia</taxon>
    </lineage>
</organism>
<dbReference type="STRING" id="1073574.GOARA_028_00430"/>
<dbReference type="Pfam" id="PF03061">
    <property type="entry name" value="4HBT"/>
    <property type="match status" value="2"/>
</dbReference>
<dbReference type="Gene3D" id="3.10.129.10">
    <property type="entry name" value="Hotdog Thioesterase"/>
    <property type="match status" value="2"/>
</dbReference>
<dbReference type="OrthoDB" id="9809430at2"/>
<name>G7GZV7_9ACTN</name>
<sequence>MTDDNSRITLRFLAAPTDIASLGGAVRGGRLLNWIDKAAYACAAAWSGGYCVTAYVGNVRFSRHVSAGDLVEVSARIVYTGSSSMHLMCTVSSADPCSGEYREVSDCLVVLVALDEHRRPRPIPSWRPTTLTEIADAEAAIARIELRKRIGAEIDSAVLSAEGTAPRATMRFLAAPTDVNWGGNAHGGRIMEWMDEAAYLCAAQWAGSDCVSAYVGGVRFYAPVHIGDVVRTRSRLLHTGRQTMHVAVQMSAADPRTGVFRDTGHALAIVAAVDGNGDATEVRPWHPITDEDIALDAHARELIRLRREVPRAPLHVN</sequence>
<feature type="domain" description="HotDog ACOT-type" evidence="4">
    <location>
        <begin position="4"/>
        <end position="117"/>
    </location>
</feature>
<comment type="caution">
    <text evidence="5">The sequence shown here is derived from an EMBL/GenBank/DDBJ whole genome shotgun (WGS) entry which is preliminary data.</text>
</comment>
<dbReference type="InterPro" id="IPR040170">
    <property type="entry name" value="Cytosol_ACT"/>
</dbReference>
<dbReference type="Proteomes" id="UP000035088">
    <property type="component" value="Unassembled WGS sequence"/>
</dbReference>
<protein>
    <recommendedName>
        <fullName evidence="4">HotDog ACOT-type domain-containing protein</fullName>
    </recommendedName>
</protein>
<gene>
    <name evidence="5" type="ORF">GOARA_028_00430</name>
</gene>
<evidence type="ECO:0000256" key="1">
    <source>
        <dbReference type="ARBA" id="ARBA00010458"/>
    </source>
</evidence>
<dbReference type="AlphaFoldDB" id="G7GZV7"/>
<dbReference type="CDD" id="cd03442">
    <property type="entry name" value="BFIT_BACH"/>
    <property type="match status" value="2"/>
</dbReference>
<dbReference type="SUPFAM" id="SSF54637">
    <property type="entry name" value="Thioesterase/thiol ester dehydrase-isomerase"/>
    <property type="match status" value="2"/>
</dbReference>
<dbReference type="EMBL" id="BAEE01000028">
    <property type="protein sequence ID" value="GAB09132.1"/>
    <property type="molecule type" value="Genomic_DNA"/>
</dbReference>
<comment type="similarity">
    <text evidence="1">Belongs to the acyl coenzyme A hydrolase family.</text>
</comment>
<evidence type="ECO:0000313" key="6">
    <source>
        <dbReference type="Proteomes" id="UP000035088"/>
    </source>
</evidence>
<dbReference type="PROSITE" id="PS51770">
    <property type="entry name" value="HOTDOG_ACOT"/>
    <property type="match status" value="2"/>
</dbReference>
<evidence type="ECO:0000256" key="3">
    <source>
        <dbReference type="PROSITE-ProRule" id="PRU01106"/>
    </source>
</evidence>
<dbReference type="RefSeq" id="WP_007321209.1">
    <property type="nucleotide sequence ID" value="NZ_BAEE01000028.1"/>
</dbReference>
<dbReference type="InterPro" id="IPR029069">
    <property type="entry name" value="HotDog_dom_sf"/>
</dbReference>